<dbReference type="AlphaFoldDB" id="A0A7W7KQ59"/>
<dbReference type="EC" id="2.7.1.50" evidence="2"/>
<dbReference type="InterPro" id="IPR023346">
    <property type="entry name" value="Lysozyme-like_dom_sf"/>
</dbReference>
<gene>
    <name evidence="2" type="ORF">HNP46_005845</name>
</gene>
<dbReference type="SUPFAM" id="SSF53955">
    <property type="entry name" value="Lysozyme-like"/>
    <property type="match status" value="1"/>
</dbReference>
<dbReference type="GO" id="GO:0004417">
    <property type="term" value="F:hydroxyethylthiazole kinase activity"/>
    <property type="evidence" value="ECO:0007669"/>
    <property type="project" value="UniProtKB-EC"/>
</dbReference>
<name>A0A7W7KQ59_PSENT</name>
<keyword evidence="2" id="KW-0418">Kinase</keyword>
<dbReference type="EMBL" id="JACHLI010000033">
    <property type="protein sequence ID" value="MBB4866937.1"/>
    <property type="molecule type" value="Genomic_DNA"/>
</dbReference>
<reference evidence="2 3" key="1">
    <citation type="submission" date="2020-08" db="EMBL/GenBank/DDBJ databases">
        <title>Functional genomics of gut bacteria from endangered species of beetles.</title>
        <authorList>
            <person name="Carlos-Shanley C."/>
        </authorList>
    </citation>
    <scope>NUCLEOTIDE SEQUENCE [LARGE SCALE GENOMIC DNA]</scope>
    <source>
        <strain evidence="2 3">S00179</strain>
    </source>
</reference>
<proteinExistence type="predicted"/>
<dbReference type="CDD" id="cd12797">
    <property type="entry name" value="M23_peptidase"/>
    <property type="match status" value="1"/>
</dbReference>
<feature type="compositionally biased region" description="Polar residues" evidence="1">
    <location>
        <begin position="761"/>
        <end position="782"/>
    </location>
</feature>
<evidence type="ECO:0000313" key="3">
    <source>
        <dbReference type="Proteomes" id="UP000566995"/>
    </source>
</evidence>
<dbReference type="Gene3D" id="1.10.530.10">
    <property type="match status" value="1"/>
</dbReference>
<protein>
    <submittedName>
        <fullName evidence="2">Hydroxyethylthiazole kinase</fullName>
        <ecNumber evidence="2">2.7.1.50</ecNumber>
    </submittedName>
</protein>
<comment type="caution">
    <text evidence="2">The sequence shown here is derived from an EMBL/GenBank/DDBJ whole genome shotgun (WGS) entry which is preliminary data.</text>
</comment>
<accession>A0A7W7KQ59</accession>
<evidence type="ECO:0000256" key="1">
    <source>
        <dbReference type="SAM" id="MobiDB-lite"/>
    </source>
</evidence>
<sequence>MIISPPFLPSPIAGESDEAFIDRAMVGGTLGRFPLSYDLNWHGGMHLKAPEEGGVALKVRAIADGEIAYFRTPTAESGDATHPLNYRGKWTDDGCIVIKHETEIGEGDNAKVTYFSIYMHLSKITLTSPSVGQKIYRKDALGEAGKIYGEGALIHFEIIADQSQIAKLIGRSNRELNHQSSNGRTDSCWGDMYFFVPPEVLAYSTPPVNRALAENSSAVVYRSPSMPTEVQIQEGPSTTNTSPPTVGGYEWAVAAQLQSGIFVQISYDKGDCTLTSYYLSGNIIGSIKEEQVSGIKYEYNLYETAAKFYPKSPSAGYELLRFGRVLSTDPLTPANAAHWRKIKLPGKSGLNETEAWVNLNGPTVTKFSDADFPQWRGWNLIEDDADTDSHCNSLFIRSILTLDERKTVSDNFDAVAIASSSSYEAYSAEEQEKLSDRFSKEKALYQARLDSIEMQSKLKKLICKFPTEWRSDDFDTRYGWLKKVGDRAPLTPEKYESLKSHSAALSFWGAANLPSIESRHWHFNPREFIYQFRKCGWISREELKTVLEQAPAAGRQRAEGLRVQMNKMMSKYLINSTKLRTAHFFSQVGIETGWWQYREEIGNERYFRTMYEVITSTEAGEDYDRAVELQRNLPSGRRPIELPNPGPHPKPTIERPDYVATRPAQVLQKASGMDNGAANSSSGGQIGDGARFHGRGFLQITGRRNYKSYEKYRGLNFTNDPNPSLLSSDDYNACDASGFYWVREKLSRLADQGESAETSRRVGSTINRGNANGIPNHNPERQSAFTNFWKKLNDKS</sequence>
<dbReference type="RefSeq" id="WP_184595981.1">
    <property type="nucleotide sequence ID" value="NZ_JACHLI010000033.1"/>
</dbReference>
<dbReference type="Proteomes" id="UP000566995">
    <property type="component" value="Unassembled WGS sequence"/>
</dbReference>
<organism evidence="2 3">
    <name type="scientific">Pseudomonas nitroreducens</name>
    <dbReference type="NCBI Taxonomy" id="46680"/>
    <lineage>
        <taxon>Bacteria</taxon>
        <taxon>Pseudomonadati</taxon>
        <taxon>Pseudomonadota</taxon>
        <taxon>Gammaproteobacteria</taxon>
        <taxon>Pseudomonadales</taxon>
        <taxon>Pseudomonadaceae</taxon>
        <taxon>Pseudomonas</taxon>
    </lineage>
</organism>
<dbReference type="InterPro" id="IPR011055">
    <property type="entry name" value="Dup_hybrid_motif"/>
</dbReference>
<evidence type="ECO:0000313" key="2">
    <source>
        <dbReference type="EMBL" id="MBB4866937.1"/>
    </source>
</evidence>
<keyword evidence="2" id="KW-0808">Transferase</keyword>
<feature type="region of interest" description="Disordered" evidence="1">
    <location>
        <begin position="750"/>
        <end position="782"/>
    </location>
</feature>
<feature type="region of interest" description="Disordered" evidence="1">
    <location>
        <begin position="635"/>
        <end position="655"/>
    </location>
</feature>
<dbReference type="Gene3D" id="2.70.70.10">
    <property type="entry name" value="Glucose Permease (Domain IIA)"/>
    <property type="match status" value="1"/>
</dbReference>